<proteinExistence type="inferred from homology"/>
<dbReference type="FunFam" id="1.20.58.2220:FF:000005">
    <property type="entry name" value="Formin 1"/>
    <property type="match status" value="1"/>
</dbReference>
<dbReference type="EMBL" id="JASDAP010000024">
    <property type="protein sequence ID" value="KAK1881737.1"/>
    <property type="molecule type" value="Genomic_DNA"/>
</dbReference>
<dbReference type="GO" id="GO:0045010">
    <property type="term" value="P:actin nucleation"/>
    <property type="evidence" value="ECO:0007669"/>
    <property type="project" value="InterPro"/>
</dbReference>
<dbReference type="GO" id="GO:0051015">
    <property type="term" value="F:actin filament binding"/>
    <property type="evidence" value="ECO:0007669"/>
    <property type="project" value="TreeGrafter"/>
</dbReference>
<evidence type="ECO:0000313" key="8">
    <source>
        <dbReference type="EMBL" id="KAK1881737.1"/>
    </source>
</evidence>
<evidence type="ECO:0000256" key="1">
    <source>
        <dbReference type="ARBA" id="ARBA00004123"/>
    </source>
</evidence>
<dbReference type="InterPro" id="IPR015425">
    <property type="entry name" value="FH2_Formin"/>
</dbReference>
<dbReference type="PANTHER" id="PTHR45920">
    <property type="entry name" value="FORMIN HOMOLOGY 2 DOMAIN CONTAINING, ISOFORM I"/>
    <property type="match status" value="1"/>
</dbReference>
<comment type="subcellular location">
    <subcellularLocation>
        <location evidence="1">Nucleus</location>
    </subcellularLocation>
</comment>
<dbReference type="GO" id="GO:0005634">
    <property type="term" value="C:nucleus"/>
    <property type="evidence" value="ECO:0007669"/>
    <property type="project" value="UniProtKB-SubCell"/>
</dbReference>
<dbReference type="SUPFAM" id="SSF101447">
    <property type="entry name" value="Formin homology 2 domain (FH2 domain)"/>
    <property type="match status" value="1"/>
</dbReference>
<organism evidence="8 9">
    <name type="scientific">Dissostichus eleginoides</name>
    <name type="common">Patagonian toothfish</name>
    <name type="synonym">Dissostichus amissus</name>
    <dbReference type="NCBI Taxonomy" id="100907"/>
    <lineage>
        <taxon>Eukaryota</taxon>
        <taxon>Metazoa</taxon>
        <taxon>Chordata</taxon>
        <taxon>Craniata</taxon>
        <taxon>Vertebrata</taxon>
        <taxon>Euteleostomi</taxon>
        <taxon>Actinopterygii</taxon>
        <taxon>Neopterygii</taxon>
        <taxon>Teleostei</taxon>
        <taxon>Neoteleostei</taxon>
        <taxon>Acanthomorphata</taxon>
        <taxon>Eupercaria</taxon>
        <taxon>Perciformes</taxon>
        <taxon>Notothenioidei</taxon>
        <taxon>Nototheniidae</taxon>
        <taxon>Dissostichus</taxon>
    </lineage>
</organism>
<protein>
    <submittedName>
        <fullName evidence="8">Formin-2</fullName>
    </submittedName>
</protein>
<feature type="compositionally biased region" description="Pro residues" evidence="6">
    <location>
        <begin position="175"/>
        <end position="184"/>
    </location>
</feature>
<accession>A0AAD9EY53</accession>
<evidence type="ECO:0000256" key="6">
    <source>
        <dbReference type="SAM" id="MobiDB-lite"/>
    </source>
</evidence>
<feature type="region of interest" description="Disordered" evidence="6">
    <location>
        <begin position="163"/>
        <end position="342"/>
    </location>
</feature>
<evidence type="ECO:0000256" key="4">
    <source>
        <dbReference type="ARBA" id="ARBA00023242"/>
    </source>
</evidence>
<keyword evidence="9" id="KW-1185">Reference proteome</keyword>
<evidence type="ECO:0000256" key="2">
    <source>
        <dbReference type="ARBA" id="ARBA00005271"/>
    </source>
</evidence>
<dbReference type="GO" id="GO:0008017">
    <property type="term" value="F:microtubule binding"/>
    <property type="evidence" value="ECO:0007669"/>
    <property type="project" value="InterPro"/>
</dbReference>
<dbReference type="PROSITE" id="PS51444">
    <property type="entry name" value="FH2"/>
    <property type="match status" value="1"/>
</dbReference>
<dbReference type="PRINTS" id="PR00828">
    <property type="entry name" value="FORMIN"/>
</dbReference>
<evidence type="ECO:0000313" key="9">
    <source>
        <dbReference type="Proteomes" id="UP001228049"/>
    </source>
</evidence>
<feature type="compositionally biased region" description="Pro residues" evidence="6">
    <location>
        <begin position="195"/>
        <end position="342"/>
    </location>
</feature>
<dbReference type="GO" id="GO:0005884">
    <property type="term" value="C:actin filament"/>
    <property type="evidence" value="ECO:0007669"/>
    <property type="project" value="InterPro"/>
</dbReference>
<reference evidence="8" key="1">
    <citation type="submission" date="2023-04" db="EMBL/GenBank/DDBJ databases">
        <title>Chromosome-level genome of Chaenocephalus aceratus.</title>
        <authorList>
            <person name="Park H."/>
        </authorList>
    </citation>
    <scope>NUCLEOTIDE SEQUENCE</scope>
    <source>
        <strain evidence="8">DE</strain>
        <tissue evidence="8">Muscle</tissue>
    </source>
</reference>
<evidence type="ECO:0000259" key="7">
    <source>
        <dbReference type="PROSITE" id="PS51444"/>
    </source>
</evidence>
<sequence>HDQLYTWAAVNQPSHSLDSLEGKLPGQLRGPWAPVKPGGETKTELKATEAEHQAAILGSTQQPKESHEEECVLPSAKLKAKHVNVIQQLEQTIEALRTKIAELEQLPPLDTVNPPPSTTDREVGGEEGLLRAVCDAHLQTETIVAAGGLEAKSVQTSPMEDSFKFKVPCSEPGGADPPPQPPPRQEGFQCSCQLQPPPPPPLPGGAVPPPPPGQIMAPPPPPPPPPPLPGGLMPPPPPPPPPPLPFGSACPPPPPPLPGGIAPPPPPPPPPLPGGMAPPPPPLPFGSACPPPPPPLPGGIAPPPPPPPPPPLPGGMAPPPPPLPGMGAPPPPPPPPGCGPPPPPPPPGGMCAPPPPPGALGSLPPPLPMGLYALGLTQEKPPRKALVEPPRPMKPLYWTRIQLTTKKEVSSSLVWDTIDEPEMDFEEFVDLFSKTAMKEKKQPLSDTITKSKAKQVMKLLNNKRSQAVGILMSSLHLDMKDIQHAILNLDNTVVDLETLQALYENRAQQDELDKIEKHIKSSKDKENAKPLDKPEQFLHQLSLIPNFSSRVFCIIFQSSFHDQVSEPGLRSALQDSETVKKVLSLILAFGNFMNGGNRTRGQADGFTLDILPKLKDVKSSDGTKSLLSYIVAYYLRHFDEDAGRETCVYPLPEPHDLFQSSQMKFEDFQKDLTRLRKDLRACTSEVEKVCKVSDEDNLQPFKDKMEEFLAQAKSELETLEAQLSSTHKLFLELTVFFSVKAKSGEKEVSPNTLFCVWHEFSSDFKDQWKKENKVILKERLKAAEECFRQAKEKASYSVKPKHASGIKAKLGMKI</sequence>
<dbReference type="InterPro" id="IPR001265">
    <property type="entry name" value="Formin_Cappuccino_subfam"/>
</dbReference>
<feature type="domain" description="FH2" evidence="7">
    <location>
        <begin position="383"/>
        <end position="790"/>
    </location>
</feature>
<gene>
    <name evidence="8" type="ORF">KUDE01_024901</name>
</gene>
<feature type="non-terminal residue" evidence="8">
    <location>
        <position position="1"/>
    </location>
</feature>
<dbReference type="AlphaFoldDB" id="A0AAD9EY53"/>
<dbReference type="Gene3D" id="1.20.58.2220">
    <property type="entry name" value="Formin, FH2 domain"/>
    <property type="match status" value="1"/>
</dbReference>
<comment type="caution">
    <text evidence="8">The sequence shown here is derived from an EMBL/GenBank/DDBJ whole genome shotgun (WGS) entry which is preliminary data.</text>
</comment>
<evidence type="ECO:0000256" key="3">
    <source>
        <dbReference type="ARBA" id="ARBA00023054"/>
    </source>
</evidence>
<feature type="region of interest" description="Disordered" evidence="6">
    <location>
        <begin position="15"/>
        <end position="42"/>
    </location>
</feature>
<feature type="coiled-coil region" evidence="5">
    <location>
        <begin position="79"/>
        <end position="106"/>
    </location>
</feature>
<dbReference type="SMART" id="SM00498">
    <property type="entry name" value="FH2"/>
    <property type="match status" value="1"/>
</dbReference>
<comment type="similarity">
    <text evidence="2">Belongs to the formin homology family. Cappuccino subfamily.</text>
</comment>
<dbReference type="Proteomes" id="UP001228049">
    <property type="component" value="Unassembled WGS sequence"/>
</dbReference>
<keyword evidence="4" id="KW-0539">Nucleus</keyword>
<evidence type="ECO:0000256" key="5">
    <source>
        <dbReference type="SAM" id="Coils"/>
    </source>
</evidence>
<dbReference type="GO" id="GO:0005737">
    <property type="term" value="C:cytoplasm"/>
    <property type="evidence" value="ECO:0007669"/>
    <property type="project" value="TreeGrafter"/>
</dbReference>
<feature type="coiled-coil region" evidence="5">
    <location>
        <begin position="702"/>
        <end position="729"/>
    </location>
</feature>
<dbReference type="GO" id="GO:0030866">
    <property type="term" value="P:cortical actin cytoskeleton organization"/>
    <property type="evidence" value="ECO:0007669"/>
    <property type="project" value="TreeGrafter"/>
</dbReference>
<dbReference type="Pfam" id="PF02181">
    <property type="entry name" value="FH2"/>
    <property type="match status" value="1"/>
</dbReference>
<dbReference type="InterPro" id="IPR042201">
    <property type="entry name" value="FH2_Formin_sf"/>
</dbReference>
<keyword evidence="3 5" id="KW-0175">Coiled coil</keyword>
<dbReference type="PANTHER" id="PTHR45920:SF7">
    <property type="entry name" value="FORMIN-G"/>
    <property type="match status" value="1"/>
</dbReference>
<name>A0AAD9EY53_DISEL</name>